<organism evidence="1 3">
    <name type="scientific">Marinobacter salarius</name>
    <dbReference type="NCBI Taxonomy" id="1420917"/>
    <lineage>
        <taxon>Bacteria</taxon>
        <taxon>Pseudomonadati</taxon>
        <taxon>Pseudomonadota</taxon>
        <taxon>Gammaproteobacteria</taxon>
        <taxon>Pseudomonadales</taxon>
        <taxon>Marinobacteraceae</taxon>
        <taxon>Marinobacter</taxon>
    </lineage>
</organism>
<dbReference type="EMBL" id="CP020931">
    <property type="protein sequence ID" value="ARM84698.1"/>
    <property type="molecule type" value="Genomic_DNA"/>
</dbReference>
<dbReference type="Proteomes" id="UP000193100">
    <property type="component" value="Chromosome"/>
</dbReference>
<evidence type="ECO:0000313" key="3">
    <source>
        <dbReference type="Proteomes" id="UP000193100"/>
    </source>
</evidence>
<protein>
    <submittedName>
        <fullName evidence="1">Uncharacterized protein</fullName>
    </submittedName>
</protein>
<reference evidence="2 4" key="1">
    <citation type="submission" date="2016-10" db="EMBL/GenBank/DDBJ databases">
        <authorList>
            <person name="Varghese N."/>
            <person name="Submissions S."/>
        </authorList>
    </citation>
    <scope>NUCLEOTIDE SEQUENCE [LARGE SCALE GENOMIC DNA]</scope>
    <source>
        <strain evidence="2 4">DSM 26291</strain>
    </source>
</reference>
<gene>
    <name evidence="1" type="ORF">MARSALSMR5_02640</name>
    <name evidence="2" type="ORF">SAMN04487868_11972</name>
</gene>
<dbReference type="AlphaFoldDB" id="A0A1W6KB83"/>
<evidence type="ECO:0000313" key="1">
    <source>
        <dbReference type="EMBL" id="ARM84698.1"/>
    </source>
</evidence>
<dbReference type="STRING" id="1420917.AU15_16085"/>
<dbReference type="EMBL" id="FOTV01000019">
    <property type="protein sequence ID" value="SFL99068.1"/>
    <property type="molecule type" value="Genomic_DNA"/>
</dbReference>
<accession>A0A1W6KB83</accession>
<reference evidence="1 3" key="2">
    <citation type="submission" date="2017-04" db="EMBL/GenBank/DDBJ databases">
        <title>Genome Sequence of Marinobacter salarius strain SMR5 Isolated from a culture of the Diatom Skeletonema marinoi.</title>
        <authorList>
            <person name="Topel M."/>
            <person name="Pinder M.I.M."/>
            <person name="Johansson O.N."/>
            <person name="Kourtchenko O."/>
            <person name="Godhe A."/>
            <person name="Clarke A.K."/>
        </authorList>
    </citation>
    <scope>NUCLEOTIDE SEQUENCE [LARGE SCALE GENOMIC DNA]</scope>
    <source>
        <strain evidence="1 3">SMR5</strain>
    </source>
</reference>
<evidence type="ECO:0000313" key="4">
    <source>
        <dbReference type="Proteomes" id="UP000199211"/>
    </source>
</evidence>
<accession>A0A1I4M703</accession>
<proteinExistence type="predicted"/>
<evidence type="ECO:0000313" key="2">
    <source>
        <dbReference type="EMBL" id="SFL99068.1"/>
    </source>
</evidence>
<sequence length="97" mass="10839">MSWSARATATNSVTVRFTDPDYSPNADKIGLEVSVKQLMLVLFVVAALAGCKDRVMWNDNGKVEEATTDREVWDSQGKMETGERKIWTDKDGNDVIK</sequence>
<name>A0A1W6KB83_9GAMM</name>
<dbReference type="Proteomes" id="UP000199211">
    <property type="component" value="Unassembled WGS sequence"/>
</dbReference>
<keyword evidence="4" id="KW-1185">Reference proteome</keyword>